<dbReference type="EMBL" id="BLXT01001804">
    <property type="protein sequence ID" value="GFN87842.1"/>
    <property type="molecule type" value="Genomic_DNA"/>
</dbReference>
<keyword evidence="2" id="KW-1185">Reference proteome</keyword>
<evidence type="ECO:0000313" key="1">
    <source>
        <dbReference type="EMBL" id="GFN87842.1"/>
    </source>
</evidence>
<dbReference type="AlphaFoldDB" id="A0AAV3YZ94"/>
<proteinExistence type="predicted"/>
<organism evidence="1 2">
    <name type="scientific">Plakobranchus ocellatus</name>
    <dbReference type="NCBI Taxonomy" id="259542"/>
    <lineage>
        <taxon>Eukaryota</taxon>
        <taxon>Metazoa</taxon>
        <taxon>Spiralia</taxon>
        <taxon>Lophotrochozoa</taxon>
        <taxon>Mollusca</taxon>
        <taxon>Gastropoda</taxon>
        <taxon>Heterobranchia</taxon>
        <taxon>Euthyneura</taxon>
        <taxon>Panpulmonata</taxon>
        <taxon>Sacoglossa</taxon>
        <taxon>Placobranchoidea</taxon>
        <taxon>Plakobranchidae</taxon>
        <taxon>Plakobranchus</taxon>
    </lineage>
</organism>
<evidence type="ECO:0000313" key="2">
    <source>
        <dbReference type="Proteomes" id="UP000735302"/>
    </source>
</evidence>
<reference evidence="1 2" key="1">
    <citation type="journal article" date="2021" name="Elife">
        <title>Chloroplast acquisition without the gene transfer in kleptoplastic sea slugs, Plakobranchus ocellatus.</title>
        <authorList>
            <person name="Maeda T."/>
            <person name="Takahashi S."/>
            <person name="Yoshida T."/>
            <person name="Shimamura S."/>
            <person name="Takaki Y."/>
            <person name="Nagai Y."/>
            <person name="Toyoda A."/>
            <person name="Suzuki Y."/>
            <person name="Arimoto A."/>
            <person name="Ishii H."/>
            <person name="Satoh N."/>
            <person name="Nishiyama T."/>
            <person name="Hasebe M."/>
            <person name="Maruyama T."/>
            <person name="Minagawa J."/>
            <person name="Obokata J."/>
            <person name="Shigenobu S."/>
        </authorList>
    </citation>
    <scope>NUCLEOTIDE SEQUENCE [LARGE SCALE GENOMIC DNA]</scope>
</reference>
<gene>
    <name evidence="1" type="ORF">PoB_001434800</name>
</gene>
<sequence>MYLSLRVLVQRRMDTYLSPEMSGAKTIITKQNRQLKSRFRVDRVNPAAARQTRKNFWRPPGRLQSDFGAAIETLECFWRLHFDSRVYLGQSYSSVLENKTLPPANSCRFRPSHQPIVAGSDPPTSQQLPIQTVPPAKSCRFRLSASQQLPIQTFLQPTVAGPDPPGGQQLPTNF</sequence>
<dbReference type="Proteomes" id="UP000735302">
    <property type="component" value="Unassembled WGS sequence"/>
</dbReference>
<protein>
    <submittedName>
        <fullName evidence="1">Uncharacterized protein</fullName>
    </submittedName>
</protein>
<comment type="caution">
    <text evidence="1">The sequence shown here is derived from an EMBL/GenBank/DDBJ whole genome shotgun (WGS) entry which is preliminary data.</text>
</comment>
<accession>A0AAV3YZ94</accession>
<name>A0AAV3YZ94_9GAST</name>